<dbReference type="OrthoDB" id="544350at2759"/>
<feature type="non-terminal residue" evidence="1">
    <location>
        <position position="116"/>
    </location>
</feature>
<keyword evidence="2" id="KW-1185">Reference proteome</keyword>
<name>A0A9N9D565_9GLOM</name>
<evidence type="ECO:0000313" key="2">
    <source>
        <dbReference type="Proteomes" id="UP000789570"/>
    </source>
</evidence>
<dbReference type="Proteomes" id="UP000789570">
    <property type="component" value="Unassembled WGS sequence"/>
</dbReference>
<sequence>MSFQLNRDQNSVMIQKGELNRKNNLNFERCLDCDKEKSNIGLCKECEINAFKENFKNWTCGNLEIDNFIRHTQLNSTGSEDYLEFIEFEQFDLVENTYKGGAFSTIFSAIWIEGPR</sequence>
<protein>
    <submittedName>
        <fullName evidence="1">9880_t:CDS:1</fullName>
    </submittedName>
</protein>
<dbReference type="EMBL" id="CAJVPQ010003448">
    <property type="protein sequence ID" value="CAG8628209.1"/>
    <property type="molecule type" value="Genomic_DNA"/>
</dbReference>
<reference evidence="1" key="1">
    <citation type="submission" date="2021-06" db="EMBL/GenBank/DDBJ databases">
        <authorList>
            <person name="Kallberg Y."/>
            <person name="Tangrot J."/>
            <person name="Rosling A."/>
        </authorList>
    </citation>
    <scope>NUCLEOTIDE SEQUENCE</scope>
    <source>
        <strain evidence="1">UK204</strain>
    </source>
</reference>
<accession>A0A9N9D565</accession>
<comment type="caution">
    <text evidence="1">The sequence shown here is derived from an EMBL/GenBank/DDBJ whole genome shotgun (WGS) entry which is preliminary data.</text>
</comment>
<organism evidence="1 2">
    <name type="scientific">Funneliformis caledonium</name>
    <dbReference type="NCBI Taxonomy" id="1117310"/>
    <lineage>
        <taxon>Eukaryota</taxon>
        <taxon>Fungi</taxon>
        <taxon>Fungi incertae sedis</taxon>
        <taxon>Mucoromycota</taxon>
        <taxon>Glomeromycotina</taxon>
        <taxon>Glomeromycetes</taxon>
        <taxon>Glomerales</taxon>
        <taxon>Glomeraceae</taxon>
        <taxon>Funneliformis</taxon>
    </lineage>
</organism>
<dbReference type="AlphaFoldDB" id="A0A9N9D565"/>
<gene>
    <name evidence="1" type="ORF">FCALED_LOCUS9919</name>
</gene>
<proteinExistence type="predicted"/>
<evidence type="ECO:0000313" key="1">
    <source>
        <dbReference type="EMBL" id="CAG8628209.1"/>
    </source>
</evidence>